<protein>
    <submittedName>
        <fullName evidence="1">Zinc/iron-chelating domain-containing protein</fullName>
    </submittedName>
</protein>
<dbReference type="RefSeq" id="WP_155319335.1">
    <property type="nucleotide sequence ID" value="NZ_AP021874.1"/>
</dbReference>
<evidence type="ECO:0000313" key="1">
    <source>
        <dbReference type="EMBL" id="BBO71512.1"/>
    </source>
</evidence>
<name>A0A5K7YP03_9BACT</name>
<evidence type="ECO:0000313" key="2">
    <source>
        <dbReference type="Proteomes" id="UP000427906"/>
    </source>
</evidence>
<dbReference type="EMBL" id="AP021874">
    <property type="protein sequence ID" value="BBO71512.1"/>
    <property type="molecule type" value="Genomic_DNA"/>
</dbReference>
<dbReference type="Pfam" id="PF03692">
    <property type="entry name" value="CxxCxxCC"/>
    <property type="match status" value="1"/>
</dbReference>
<gene>
    <name evidence="1" type="ORF">DSCA_54420</name>
</gene>
<proteinExistence type="predicted"/>
<dbReference type="KEGG" id="dalk:DSCA_54420"/>
<keyword evidence="2" id="KW-1185">Reference proteome</keyword>
<reference evidence="1 2" key="1">
    <citation type="submission" date="2019-11" db="EMBL/GenBank/DDBJ databases">
        <title>Comparative genomics of hydrocarbon-degrading Desulfosarcina strains.</title>
        <authorList>
            <person name="Watanabe M."/>
            <person name="Kojima H."/>
            <person name="Fukui M."/>
        </authorList>
    </citation>
    <scope>NUCLEOTIDE SEQUENCE [LARGE SCALE GENOMIC DNA]</scope>
    <source>
        <strain evidence="1 2">PL12</strain>
    </source>
</reference>
<dbReference type="Proteomes" id="UP000427906">
    <property type="component" value="Chromosome"/>
</dbReference>
<accession>A0A5K7YP03</accession>
<sequence>MSNHNANQCQRCGTCCEKGGPGLHLQDRDLVDSGRIPLRCLFTLRRGELARDNVKGRLVPLAQEIIKIKGQPGRWTCLFYHKKTRGCGIYEHRPLECRALNCRDTRRIEAVYDTARLTRRDLLAGVDGLWDLVEDHEQRCSYGGLKSLVGDGSRGDRPGQEAAILEILRYDAHVRQLTVEKGGMDERMLDFLFGRPLAESIKMFGIALKKESGTYRLVFGSSMSGR</sequence>
<dbReference type="OrthoDB" id="9780934at2"/>
<dbReference type="InterPro" id="IPR005358">
    <property type="entry name" value="Puta_zinc/iron-chelating_dom"/>
</dbReference>
<dbReference type="AlphaFoldDB" id="A0A5K7YP03"/>
<organism evidence="1 2">
    <name type="scientific">Desulfosarcina alkanivorans</name>
    <dbReference type="NCBI Taxonomy" id="571177"/>
    <lineage>
        <taxon>Bacteria</taxon>
        <taxon>Pseudomonadati</taxon>
        <taxon>Thermodesulfobacteriota</taxon>
        <taxon>Desulfobacteria</taxon>
        <taxon>Desulfobacterales</taxon>
        <taxon>Desulfosarcinaceae</taxon>
        <taxon>Desulfosarcina</taxon>
    </lineage>
</organism>